<keyword evidence="3" id="KW-1003">Cell membrane</keyword>
<evidence type="ECO:0000313" key="9">
    <source>
        <dbReference type="EMBL" id="HIZ35288.1"/>
    </source>
</evidence>
<feature type="transmembrane region" description="Helical" evidence="7">
    <location>
        <begin position="248"/>
        <end position="269"/>
    </location>
</feature>
<keyword evidence="4 7" id="KW-0812">Transmembrane</keyword>
<dbReference type="Pfam" id="PF00528">
    <property type="entry name" value="BPD_transp_1"/>
    <property type="match status" value="1"/>
</dbReference>
<gene>
    <name evidence="9" type="ORF">H9815_05885</name>
</gene>
<keyword evidence="6 7" id="KW-0472">Membrane</keyword>
<keyword evidence="5 7" id="KW-1133">Transmembrane helix</keyword>
<comment type="caution">
    <text evidence="9">The sequence shown here is derived from an EMBL/GenBank/DDBJ whole genome shotgun (WGS) entry which is preliminary data.</text>
</comment>
<dbReference type="EMBL" id="DXBY01000096">
    <property type="protein sequence ID" value="HIZ35288.1"/>
    <property type="molecule type" value="Genomic_DNA"/>
</dbReference>
<name>A0A9D2J3M1_9MICO</name>
<dbReference type="Proteomes" id="UP000824037">
    <property type="component" value="Unassembled WGS sequence"/>
</dbReference>
<evidence type="ECO:0000256" key="1">
    <source>
        <dbReference type="ARBA" id="ARBA00004651"/>
    </source>
</evidence>
<evidence type="ECO:0000256" key="3">
    <source>
        <dbReference type="ARBA" id="ARBA00022475"/>
    </source>
</evidence>
<accession>A0A9D2J3M1</accession>
<feature type="transmembrane region" description="Helical" evidence="7">
    <location>
        <begin position="86"/>
        <end position="108"/>
    </location>
</feature>
<proteinExistence type="inferred from homology"/>
<dbReference type="InterPro" id="IPR035906">
    <property type="entry name" value="MetI-like_sf"/>
</dbReference>
<dbReference type="GO" id="GO:0005886">
    <property type="term" value="C:plasma membrane"/>
    <property type="evidence" value="ECO:0007669"/>
    <property type="project" value="UniProtKB-SubCell"/>
</dbReference>
<dbReference type="PROSITE" id="PS50928">
    <property type="entry name" value="ABC_TM1"/>
    <property type="match status" value="1"/>
</dbReference>
<dbReference type="SUPFAM" id="SSF161098">
    <property type="entry name" value="MetI-like"/>
    <property type="match status" value="1"/>
</dbReference>
<evidence type="ECO:0000256" key="2">
    <source>
        <dbReference type="ARBA" id="ARBA00022448"/>
    </source>
</evidence>
<dbReference type="GO" id="GO:0055085">
    <property type="term" value="P:transmembrane transport"/>
    <property type="evidence" value="ECO:0007669"/>
    <property type="project" value="InterPro"/>
</dbReference>
<feature type="transmembrane region" description="Helical" evidence="7">
    <location>
        <begin position="149"/>
        <end position="170"/>
    </location>
</feature>
<feature type="transmembrane region" description="Helical" evidence="7">
    <location>
        <begin position="191"/>
        <end position="214"/>
    </location>
</feature>
<feature type="transmembrane region" description="Helical" evidence="7">
    <location>
        <begin position="115"/>
        <end position="137"/>
    </location>
</feature>
<dbReference type="InterPro" id="IPR000515">
    <property type="entry name" value="MetI-like"/>
</dbReference>
<evidence type="ECO:0000256" key="7">
    <source>
        <dbReference type="RuleBase" id="RU363032"/>
    </source>
</evidence>
<organism evidence="9 10">
    <name type="scientific">Candidatus Ruania gallistercoris</name>
    <dbReference type="NCBI Taxonomy" id="2838746"/>
    <lineage>
        <taxon>Bacteria</taxon>
        <taxon>Bacillati</taxon>
        <taxon>Actinomycetota</taxon>
        <taxon>Actinomycetes</taxon>
        <taxon>Micrococcales</taxon>
        <taxon>Ruaniaceae</taxon>
        <taxon>Ruania</taxon>
    </lineage>
</organism>
<dbReference type="PANTHER" id="PTHR32243:SF18">
    <property type="entry name" value="INNER MEMBRANE ABC TRANSPORTER PERMEASE PROTEIN YCJP"/>
    <property type="match status" value="1"/>
</dbReference>
<comment type="similarity">
    <text evidence="7">Belongs to the binding-protein-dependent transport system permease family.</text>
</comment>
<evidence type="ECO:0000256" key="6">
    <source>
        <dbReference type="ARBA" id="ARBA00023136"/>
    </source>
</evidence>
<dbReference type="PANTHER" id="PTHR32243">
    <property type="entry name" value="MALTOSE TRANSPORT SYSTEM PERMEASE-RELATED"/>
    <property type="match status" value="1"/>
</dbReference>
<feature type="transmembrane region" description="Helical" evidence="7">
    <location>
        <begin position="22"/>
        <end position="43"/>
    </location>
</feature>
<dbReference type="InterPro" id="IPR050901">
    <property type="entry name" value="BP-dep_ABC_trans_perm"/>
</dbReference>
<dbReference type="CDD" id="cd06261">
    <property type="entry name" value="TM_PBP2"/>
    <property type="match status" value="1"/>
</dbReference>
<evidence type="ECO:0000259" key="8">
    <source>
        <dbReference type="PROSITE" id="PS50928"/>
    </source>
</evidence>
<comment type="subcellular location">
    <subcellularLocation>
        <location evidence="1 7">Cell membrane</location>
        <topology evidence="1 7">Multi-pass membrane protein</topology>
    </subcellularLocation>
</comment>
<evidence type="ECO:0000256" key="4">
    <source>
        <dbReference type="ARBA" id="ARBA00022692"/>
    </source>
</evidence>
<keyword evidence="2 7" id="KW-0813">Transport</keyword>
<protein>
    <submittedName>
        <fullName evidence="9">Carbohydrate ABC transporter permease</fullName>
    </submittedName>
</protein>
<dbReference type="Gene3D" id="1.10.3720.10">
    <property type="entry name" value="MetI-like"/>
    <property type="match status" value="1"/>
</dbReference>
<reference evidence="9" key="1">
    <citation type="journal article" date="2021" name="PeerJ">
        <title>Extensive microbial diversity within the chicken gut microbiome revealed by metagenomics and culture.</title>
        <authorList>
            <person name="Gilroy R."/>
            <person name="Ravi A."/>
            <person name="Getino M."/>
            <person name="Pursley I."/>
            <person name="Horton D.L."/>
            <person name="Alikhan N.F."/>
            <person name="Baker D."/>
            <person name="Gharbi K."/>
            <person name="Hall N."/>
            <person name="Watson M."/>
            <person name="Adriaenssens E.M."/>
            <person name="Foster-Nyarko E."/>
            <person name="Jarju S."/>
            <person name="Secka A."/>
            <person name="Antonio M."/>
            <person name="Oren A."/>
            <person name="Chaudhuri R.R."/>
            <person name="La Ragione R."/>
            <person name="Hildebrand F."/>
            <person name="Pallen M.J."/>
        </authorList>
    </citation>
    <scope>NUCLEOTIDE SEQUENCE</scope>
    <source>
        <strain evidence="9">ChiGjej4B4-7305</strain>
    </source>
</reference>
<sequence length="284" mass="31010">MTAISTSPGTGRRLRRRGLRGVGFYLLLAFVLVPFMFVFFYMITTSLKSPLDINAPSFQWFFTPTLDNYREVIFGTDFLTFTINSLIVAAGSTLVSLAIGLPAAFAIARFRMPRLGALILSSRVTPGITFLIPWFMIFSHLGWIDTFPALILSHLLVNLPLITWLMISFFEDMSGELLDAASVDGASMLRTFLSIVLPVTKGGIASAAILGFIFSWNNFMFSVVLAGRDTRTVPVAVFEFMSYGSINWGAICAAATVMTLPVVVLALLVQRHIVEGLAGGSIKG</sequence>
<evidence type="ECO:0000256" key="5">
    <source>
        <dbReference type="ARBA" id="ARBA00022989"/>
    </source>
</evidence>
<reference evidence="9" key="2">
    <citation type="submission" date="2021-04" db="EMBL/GenBank/DDBJ databases">
        <authorList>
            <person name="Gilroy R."/>
        </authorList>
    </citation>
    <scope>NUCLEOTIDE SEQUENCE</scope>
    <source>
        <strain evidence="9">ChiGjej4B4-7305</strain>
    </source>
</reference>
<evidence type="ECO:0000313" key="10">
    <source>
        <dbReference type="Proteomes" id="UP000824037"/>
    </source>
</evidence>
<dbReference type="AlphaFoldDB" id="A0A9D2J3M1"/>
<feature type="domain" description="ABC transmembrane type-1" evidence="8">
    <location>
        <begin position="82"/>
        <end position="269"/>
    </location>
</feature>